<accession>A0A1S6IS53</accession>
<feature type="domain" description="Thioredoxin" evidence="2">
    <location>
        <begin position="57"/>
        <end position="194"/>
    </location>
</feature>
<gene>
    <name evidence="3" type="primary">resA</name>
    <name evidence="3" type="ORF">BW727_102040</name>
</gene>
<dbReference type="GO" id="GO:0016209">
    <property type="term" value="F:antioxidant activity"/>
    <property type="evidence" value="ECO:0007669"/>
    <property type="project" value="InterPro"/>
</dbReference>
<dbReference type="Gene3D" id="3.40.30.10">
    <property type="entry name" value="Glutaredoxin"/>
    <property type="match status" value="1"/>
</dbReference>
<dbReference type="InterPro" id="IPR050553">
    <property type="entry name" value="Thioredoxin_ResA/DsbE_sf"/>
</dbReference>
<name>A0A1S6IS53_9LACT</name>
<dbReference type="InterPro" id="IPR017937">
    <property type="entry name" value="Thioredoxin_CS"/>
</dbReference>
<dbReference type="OrthoDB" id="25753at2"/>
<dbReference type="EMBL" id="CP019728">
    <property type="protein sequence ID" value="AQS54354.1"/>
    <property type="molecule type" value="Genomic_DNA"/>
</dbReference>
<dbReference type="CDD" id="cd02966">
    <property type="entry name" value="TlpA_like_family"/>
    <property type="match status" value="1"/>
</dbReference>
<dbReference type="PANTHER" id="PTHR42852:SF13">
    <property type="entry name" value="PROTEIN DIPZ"/>
    <property type="match status" value="1"/>
</dbReference>
<organism evidence="3 4">
    <name type="scientific">Jeotgalibaca dankookensis</name>
    <dbReference type="NCBI Taxonomy" id="708126"/>
    <lineage>
        <taxon>Bacteria</taxon>
        <taxon>Bacillati</taxon>
        <taxon>Bacillota</taxon>
        <taxon>Bacilli</taxon>
        <taxon>Lactobacillales</taxon>
        <taxon>Carnobacteriaceae</taxon>
        <taxon>Jeotgalibaca</taxon>
    </lineage>
</organism>
<dbReference type="SUPFAM" id="SSF52833">
    <property type="entry name" value="Thioredoxin-like"/>
    <property type="match status" value="1"/>
</dbReference>
<keyword evidence="4" id="KW-1185">Reference proteome</keyword>
<dbReference type="AlphaFoldDB" id="A0A1S6IS53"/>
<dbReference type="InterPro" id="IPR000866">
    <property type="entry name" value="AhpC/TSA"/>
</dbReference>
<dbReference type="PROSITE" id="PS00194">
    <property type="entry name" value="THIOREDOXIN_1"/>
    <property type="match status" value="1"/>
</dbReference>
<dbReference type="STRING" id="708126.BW727_102040"/>
<protein>
    <submittedName>
        <fullName evidence="3">Thiol-disulfide oxidoreductase ResA</fullName>
    </submittedName>
</protein>
<sequence length="194" mass="22066">MQKKIIWTLLGVGFLWILFDFGKELYSNNESKEAQLSQSIETDEEESLAPPIAQTGIKIGQVAYDFELQDMAGNQVKLSDYRGKKVFLNFWASWCPPCKAEMPHLQEFSDEQDETVVLGVNVTTSENNPGDVEVFLEEYAISFTNLYGTVKQFQQYQVQSMPTSYLIGSDGIIYERIVGPVTKDMLETKFSMIK</sequence>
<dbReference type="Proteomes" id="UP000188993">
    <property type="component" value="Chromosome"/>
</dbReference>
<dbReference type="GO" id="GO:0016491">
    <property type="term" value="F:oxidoreductase activity"/>
    <property type="evidence" value="ECO:0007669"/>
    <property type="project" value="InterPro"/>
</dbReference>
<dbReference type="RefSeq" id="WP_062471651.1">
    <property type="nucleotide sequence ID" value="NZ_BBYN01000031.1"/>
</dbReference>
<dbReference type="KEGG" id="jda:BW727_102040"/>
<keyword evidence="1" id="KW-1015">Disulfide bond</keyword>
<proteinExistence type="predicted"/>
<dbReference type="PROSITE" id="PS51352">
    <property type="entry name" value="THIOREDOXIN_2"/>
    <property type="match status" value="1"/>
</dbReference>
<dbReference type="Pfam" id="PF00578">
    <property type="entry name" value="AhpC-TSA"/>
    <property type="match status" value="1"/>
</dbReference>
<evidence type="ECO:0000256" key="1">
    <source>
        <dbReference type="ARBA" id="ARBA00023157"/>
    </source>
</evidence>
<evidence type="ECO:0000313" key="3">
    <source>
        <dbReference type="EMBL" id="AQS54354.1"/>
    </source>
</evidence>
<reference evidence="3 4" key="1">
    <citation type="journal article" date="2014" name="Int. J. Syst. Evol. Microbiol.">
        <title>Jeotgalibaca dankookensis gen. nov., sp. nov., a member of the family Carnobacteriaceae, isolated from seujeot (Korean traditional food).</title>
        <authorList>
            <person name="Lee D.G."/>
            <person name="Trujillo M.E."/>
            <person name="Kang H."/>
            <person name="Ahn T.Y."/>
        </authorList>
    </citation>
    <scope>NUCLEOTIDE SEQUENCE [LARGE SCALE GENOMIC DNA]</scope>
    <source>
        <strain evidence="3 4">EX-07</strain>
    </source>
</reference>
<evidence type="ECO:0000313" key="4">
    <source>
        <dbReference type="Proteomes" id="UP000188993"/>
    </source>
</evidence>
<dbReference type="InterPro" id="IPR036249">
    <property type="entry name" value="Thioredoxin-like_sf"/>
</dbReference>
<dbReference type="PANTHER" id="PTHR42852">
    <property type="entry name" value="THIOL:DISULFIDE INTERCHANGE PROTEIN DSBE"/>
    <property type="match status" value="1"/>
</dbReference>
<dbReference type="InterPro" id="IPR013766">
    <property type="entry name" value="Thioredoxin_domain"/>
</dbReference>
<evidence type="ECO:0000259" key="2">
    <source>
        <dbReference type="PROSITE" id="PS51352"/>
    </source>
</evidence>